<dbReference type="AlphaFoldDB" id="A0A1X2I8I5"/>
<comment type="caution">
    <text evidence="2">The sequence shown here is derived from an EMBL/GenBank/DDBJ whole genome shotgun (WGS) entry which is preliminary data.</text>
</comment>
<organism evidence="2 3">
    <name type="scientific">Absidia repens</name>
    <dbReference type="NCBI Taxonomy" id="90262"/>
    <lineage>
        <taxon>Eukaryota</taxon>
        <taxon>Fungi</taxon>
        <taxon>Fungi incertae sedis</taxon>
        <taxon>Mucoromycota</taxon>
        <taxon>Mucoromycotina</taxon>
        <taxon>Mucoromycetes</taxon>
        <taxon>Mucorales</taxon>
        <taxon>Cunninghamellaceae</taxon>
        <taxon>Absidia</taxon>
    </lineage>
</organism>
<dbReference type="Gene3D" id="3.80.10.10">
    <property type="entry name" value="Ribonuclease Inhibitor"/>
    <property type="match status" value="1"/>
</dbReference>
<reference evidence="2 3" key="1">
    <citation type="submission" date="2016-07" db="EMBL/GenBank/DDBJ databases">
        <title>Pervasive Adenine N6-methylation of Active Genes in Fungi.</title>
        <authorList>
            <consortium name="DOE Joint Genome Institute"/>
            <person name="Mondo S.J."/>
            <person name="Dannebaum R.O."/>
            <person name="Kuo R.C."/>
            <person name="Labutti K."/>
            <person name="Haridas S."/>
            <person name="Kuo A."/>
            <person name="Salamov A."/>
            <person name="Ahrendt S.R."/>
            <person name="Lipzen A."/>
            <person name="Sullivan W."/>
            <person name="Andreopoulos W.B."/>
            <person name="Clum A."/>
            <person name="Lindquist E."/>
            <person name="Daum C."/>
            <person name="Ramamoorthy G.K."/>
            <person name="Gryganskyi A."/>
            <person name="Culley D."/>
            <person name="Magnuson J.K."/>
            <person name="James T.Y."/>
            <person name="O'Malley M.A."/>
            <person name="Stajich J.E."/>
            <person name="Spatafora J.W."/>
            <person name="Visel A."/>
            <person name="Grigoriev I.V."/>
        </authorList>
    </citation>
    <scope>NUCLEOTIDE SEQUENCE [LARGE SCALE GENOMIC DNA]</scope>
    <source>
        <strain evidence="2 3">NRRL 1336</strain>
    </source>
</reference>
<keyword evidence="3" id="KW-1185">Reference proteome</keyword>
<dbReference type="EMBL" id="MCGE01000021">
    <property type="protein sequence ID" value="ORZ11600.1"/>
    <property type="molecule type" value="Genomic_DNA"/>
</dbReference>
<name>A0A1X2I8I5_9FUNG</name>
<dbReference type="Proteomes" id="UP000193560">
    <property type="component" value="Unassembled WGS sequence"/>
</dbReference>
<feature type="compositionally biased region" description="Basic and acidic residues" evidence="1">
    <location>
        <begin position="1"/>
        <end position="12"/>
    </location>
</feature>
<dbReference type="PANTHER" id="PTHR13318">
    <property type="entry name" value="PARTNER OF PAIRED, ISOFORM B-RELATED"/>
    <property type="match status" value="1"/>
</dbReference>
<feature type="region of interest" description="Disordered" evidence="1">
    <location>
        <begin position="1"/>
        <end position="41"/>
    </location>
</feature>
<dbReference type="SUPFAM" id="SSF52047">
    <property type="entry name" value="RNI-like"/>
    <property type="match status" value="1"/>
</dbReference>
<evidence type="ECO:0000256" key="1">
    <source>
        <dbReference type="SAM" id="MobiDB-lite"/>
    </source>
</evidence>
<dbReference type="OrthoDB" id="10257471at2759"/>
<protein>
    <submittedName>
        <fullName evidence="2">Uncharacterized protein</fullName>
    </submittedName>
</protein>
<sequence>MTITRDTQRYCHSEQQLSSSSPSDPPKQEMGNDWYSYSPESTGRTSDIQCVSDDIDQGHSQFTCIDTKQGKRYAAKILHNERSTIQGKPGSTVIITPHPPRQLPNDILARIISHVGVEPQRHPHLTNFGRQPSHRRDLYTCTLVNKQFYAIVNPLLWQDPALNLNLAHIARLLKCLTATERPLGQHIKRLLLRDGFCTDDQFLRLMTHMRHLETFELVHVDAAYTNNTTPISNTSLQQLPRYCSQLTSLSLFNIDLSEATVRAIGQHCRQLNEFLLYPSGDPPNDDWLSGLSSCPLKRLCLSNSTGGWMLTEQMVMDMTGFQDLTYLRLSLFGLSSRIMTLANNTTTTIPWPHLETLDLDHCDETDDATFIRFISTHPQLRFISLEATALTDASLDALAMLRRDLREFVLIKVKGISSGGVRRLIQNCQGLVLAQFRECDQLVPSDVCETLDNNFGNALYLYENEIAKIRGLKETENVH</sequence>
<accession>A0A1X2I8I5</accession>
<dbReference type="STRING" id="90262.A0A1X2I8I5"/>
<gene>
    <name evidence="2" type="ORF">BCR42DRAFT_454088</name>
</gene>
<proteinExistence type="predicted"/>
<dbReference type="GO" id="GO:0031146">
    <property type="term" value="P:SCF-dependent proteasomal ubiquitin-dependent protein catabolic process"/>
    <property type="evidence" value="ECO:0007669"/>
    <property type="project" value="TreeGrafter"/>
</dbReference>
<dbReference type="GO" id="GO:0019005">
    <property type="term" value="C:SCF ubiquitin ligase complex"/>
    <property type="evidence" value="ECO:0007669"/>
    <property type="project" value="TreeGrafter"/>
</dbReference>
<dbReference type="InterPro" id="IPR032675">
    <property type="entry name" value="LRR_dom_sf"/>
</dbReference>
<evidence type="ECO:0000313" key="2">
    <source>
        <dbReference type="EMBL" id="ORZ11600.1"/>
    </source>
</evidence>
<evidence type="ECO:0000313" key="3">
    <source>
        <dbReference type="Proteomes" id="UP000193560"/>
    </source>
</evidence>